<evidence type="ECO:0000256" key="1">
    <source>
        <dbReference type="SAM" id="SignalP"/>
    </source>
</evidence>
<dbReference type="Proteomes" id="UP000562984">
    <property type="component" value="Unassembled WGS sequence"/>
</dbReference>
<gene>
    <name evidence="2" type="ORF">HKD39_15905</name>
</gene>
<dbReference type="EMBL" id="JABEND010000010">
    <property type="protein sequence ID" value="NNG37161.1"/>
    <property type="molecule type" value="Genomic_DNA"/>
</dbReference>
<evidence type="ECO:0000313" key="3">
    <source>
        <dbReference type="Proteomes" id="UP000562984"/>
    </source>
</evidence>
<protein>
    <submittedName>
        <fullName evidence="2">ABC transporter substrate-binding protein</fullName>
    </submittedName>
</protein>
<evidence type="ECO:0000313" key="2">
    <source>
        <dbReference type="EMBL" id="NNG37161.1"/>
    </source>
</evidence>
<proteinExistence type="predicted"/>
<keyword evidence="3" id="KW-1185">Reference proteome</keyword>
<sequence length="186" mass="18143">MSIRLKLASASAAVLLATTATVLPVTTAAAAPASAAPAAASVLPFQAKKTAPTSLPVTGTLADGTAFTGAISDLTATSTKGGVMQLTGTITGNGLPAGGTTFTTPIENLAAPAGCSVLNLDLGPLNLDLLGLVIDLAPVKLDITAVPGSGKLLGNLLCAVTHLLDKGGPLSGLTNLLNRLLSVLGL</sequence>
<accession>A0A849AD83</accession>
<comment type="caution">
    <text evidence="2">The sequence shown here is derived from an EMBL/GenBank/DDBJ whole genome shotgun (WGS) entry which is preliminary data.</text>
</comment>
<organism evidence="2 3">
    <name type="scientific">Nakamurella aerolata</name>
    <dbReference type="NCBI Taxonomy" id="1656892"/>
    <lineage>
        <taxon>Bacteria</taxon>
        <taxon>Bacillati</taxon>
        <taxon>Actinomycetota</taxon>
        <taxon>Actinomycetes</taxon>
        <taxon>Nakamurellales</taxon>
        <taxon>Nakamurellaceae</taxon>
        <taxon>Nakamurella</taxon>
    </lineage>
</organism>
<dbReference type="AlphaFoldDB" id="A0A849AD83"/>
<feature type="chain" id="PRO_5032825103" evidence="1">
    <location>
        <begin position="31"/>
        <end position="186"/>
    </location>
</feature>
<name>A0A849AD83_9ACTN</name>
<dbReference type="RefSeq" id="WP_171200850.1">
    <property type="nucleotide sequence ID" value="NZ_JABEND010000010.1"/>
</dbReference>
<reference evidence="2 3" key="1">
    <citation type="submission" date="2020-05" db="EMBL/GenBank/DDBJ databases">
        <title>Nakamurella sp. DB0629 isolated from air conditioner.</title>
        <authorList>
            <person name="Kim D.H."/>
            <person name="Kim D.-U."/>
        </authorList>
    </citation>
    <scope>NUCLEOTIDE SEQUENCE [LARGE SCALE GENOMIC DNA]</scope>
    <source>
        <strain evidence="2 3">DB0629</strain>
    </source>
</reference>
<keyword evidence="1" id="KW-0732">Signal</keyword>
<feature type="signal peptide" evidence="1">
    <location>
        <begin position="1"/>
        <end position="30"/>
    </location>
</feature>